<keyword evidence="3" id="KW-1185">Reference proteome</keyword>
<protein>
    <submittedName>
        <fullName evidence="2">Uncharacterized protein</fullName>
    </submittedName>
</protein>
<dbReference type="EMBL" id="ADKM02000091">
    <property type="protein sequence ID" value="EGC02555.1"/>
    <property type="molecule type" value="Genomic_DNA"/>
</dbReference>
<evidence type="ECO:0000256" key="1">
    <source>
        <dbReference type="SAM" id="MobiDB-lite"/>
    </source>
</evidence>
<evidence type="ECO:0000313" key="2">
    <source>
        <dbReference type="EMBL" id="EGC02555.1"/>
    </source>
</evidence>
<dbReference type="eggNOG" id="COG1475">
    <property type="taxonomic scope" value="Bacteria"/>
</dbReference>
<gene>
    <name evidence="2" type="ORF">CUS_7264</name>
</gene>
<dbReference type="STRING" id="246199.CUS_7264"/>
<dbReference type="Proteomes" id="UP000004259">
    <property type="component" value="Unassembled WGS sequence"/>
</dbReference>
<dbReference type="InterPro" id="IPR046681">
    <property type="entry name" value="DUF6551"/>
</dbReference>
<dbReference type="Pfam" id="PF20188">
    <property type="entry name" value="DUF6551"/>
    <property type="match status" value="1"/>
</dbReference>
<proteinExistence type="predicted"/>
<organism evidence="2 3">
    <name type="scientific">Ruminococcus albus 8</name>
    <dbReference type="NCBI Taxonomy" id="246199"/>
    <lineage>
        <taxon>Bacteria</taxon>
        <taxon>Bacillati</taxon>
        <taxon>Bacillota</taxon>
        <taxon>Clostridia</taxon>
        <taxon>Eubacteriales</taxon>
        <taxon>Oscillospiraceae</taxon>
        <taxon>Ruminococcus</taxon>
    </lineage>
</organism>
<evidence type="ECO:0000313" key="3">
    <source>
        <dbReference type="Proteomes" id="UP000004259"/>
    </source>
</evidence>
<dbReference type="AlphaFoldDB" id="E9SDR5"/>
<feature type="region of interest" description="Disordered" evidence="1">
    <location>
        <begin position="281"/>
        <end position="303"/>
    </location>
</feature>
<comment type="caution">
    <text evidence="2">The sequence shown here is derived from an EMBL/GenBank/DDBJ whole genome shotgun (WGS) entry which is preliminary data.</text>
</comment>
<dbReference type="RefSeq" id="WP_002850442.1">
    <property type="nucleotide sequence ID" value="NZ_ADKM02000091.1"/>
</dbReference>
<accession>E9SDR5</accession>
<sequence>MEDYSKYVPNVIFEQIPIKNLVSSQDYQRNLSMKHVKKAVENFDLYQINPVKVSRRNGINYVFNGQHTIEIVATVSGSRDTPVWCMVYDDLYYEHEADIFANQMKYTKALSPYEIFVANIEAGNDKQLIIRDLVESFGLHISSTKQVGAICAISTIENIYDKYGLQNLTRVLSLTIGTWEGDVNSFSANMLSAMARLIFTYDTELVDDVFKEKLGERSIREITRSAHERSIGSLGFAEAILFFYNRKMKYPLDIVKLHKTKGRKPVMYSEEDEAENMEDYINGTDHSSQDDETDEQQSFLLLH</sequence>
<reference evidence="2 3" key="1">
    <citation type="submission" date="2011-02" db="EMBL/GenBank/DDBJ databases">
        <authorList>
            <person name="Nelson K.E."/>
            <person name="Sutton G."/>
            <person name="Torralba M."/>
            <person name="Durkin S."/>
            <person name="Harkins D."/>
            <person name="Montgomery R."/>
            <person name="Ziemer C."/>
            <person name="Klaassens E."/>
            <person name="Ocuiv P."/>
            <person name="Morrison M."/>
        </authorList>
    </citation>
    <scope>NUCLEOTIDE SEQUENCE [LARGE SCALE GENOMIC DNA]</scope>
    <source>
        <strain evidence="2 3">8</strain>
    </source>
</reference>
<name>E9SDR5_RUMAL</name>